<dbReference type="SUPFAM" id="SSF46689">
    <property type="entry name" value="Homeodomain-like"/>
    <property type="match status" value="1"/>
</dbReference>
<dbReference type="InterPro" id="IPR001005">
    <property type="entry name" value="SANT/Myb"/>
</dbReference>
<evidence type="ECO:0000256" key="4">
    <source>
        <dbReference type="ARBA" id="ARBA00023242"/>
    </source>
</evidence>
<keyword evidence="1" id="KW-0805">Transcription regulation</keyword>
<dbReference type="PROSITE" id="PS51294">
    <property type="entry name" value="HTH_MYB"/>
    <property type="match status" value="1"/>
</dbReference>
<protein>
    <submittedName>
        <fullName evidence="6">Myb family transcription factor APL</fullName>
    </submittedName>
</protein>
<dbReference type="EnsemblPlants" id="EMT26247">
    <property type="protein sequence ID" value="EMT26247"/>
    <property type="gene ID" value="F775_09823"/>
</dbReference>
<evidence type="ECO:0000313" key="6">
    <source>
        <dbReference type="EnsemblPlants" id="EMT26247"/>
    </source>
</evidence>
<dbReference type="PANTHER" id="PTHR31499">
    <property type="entry name" value="MYB FAMILY TRANSCRIPTION FACTOR PHL11"/>
    <property type="match status" value="1"/>
</dbReference>
<feature type="compositionally biased region" description="Low complexity" evidence="5">
    <location>
        <begin position="518"/>
        <end position="530"/>
    </location>
</feature>
<dbReference type="NCBIfam" id="TIGR01557">
    <property type="entry name" value="myb_SHAQKYF"/>
    <property type="match status" value="1"/>
</dbReference>
<organism evidence="6">
    <name type="scientific">Aegilops tauschii</name>
    <name type="common">Tausch's goatgrass</name>
    <name type="synonym">Aegilops squarrosa</name>
    <dbReference type="NCBI Taxonomy" id="37682"/>
    <lineage>
        <taxon>Eukaryota</taxon>
        <taxon>Viridiplantae</taxon>
        <taxon>Streptophyta</taxon>
        <taxon>Embryophyta</taxon>
        <taxon>Tracheophyta</taxon>
        <taxon>Spermatophyta</taxon>
        <taxon>Magnoliopsida</taxon>
        <taxon>Liliopsida</taxon>
        <taxon>Poales</taxon>
        <taxon>Poaceae</taxon>
        <taxon>BOP clade</taxon>
        <taxon>Pooideae</taxon>
        <taxon>Triticodae</taxon>
        <taxon>Triticeae</taxon>
        <taxon>Triticinae</taxon>
        <taxon>Aegilops</taxon>
    </lineage>
</organism>
<dbReference type="InterPro" id="IPR006447">
    <property type="entry name" value="Myb_dom_plants"/>
</dbReference>
<keyword evidence="3" id="KW-0804">Transcription</keyword>
<feature type="region of interest" description="Disordered" evidence="5">
    <location>
        <begin position="517"/>
        <end position="536"/>
    </location>
</feature>
<dbReference type="FunFam" id="1.10.10.60:FF:000002">
    <property type="entry name" value="Myb family transcription factor"/>
    <property type="match status" value="1"/>
</dbReference>
<feature type="compositionally biased region" description="Polar residues" evidence="5">
    <location>
        <begin position="687"/>
        <end position="708"/>
    </location>
</feature>
<feature type="compositionally biased region" description="Polar residues" evidence="5">
    <location>
        <begin position="475"/>
        <end position="496"/>
    </location>
</feature>
<evidence type="ECO:0000256" key="1">
    <source>
        <dbReference type="ARBA" id="ARBA00023015"/>
    </source>
</evidence>
<sequence length="714" mass="77631">MTGWFATSPSTAARRPACSTTPSRVSCLMLRISSPQPPDCNMCGERCHLVSSPTAATSVARCNAAPSGPRITAHTMSIVAPLQQRLHGHSRQTVAFAAQWCPLHNSSSSADQDGRGQGQRGGARGEKSARLQWGIGRDEIGNAHRMRTTRSWKKIRSDPGKKQYIVCFCLIKSALRESKSLESDLGKNKIPQIQPHGFLSAVAYLSSSVHLPQSGLKSCCRALPLFRGASAPSLTRVAAVAVPWSSSAHPCCLSPVGNFGHWLLRCVSPRRGEKFQKPRKMERITTNPFYTSGIPVTVPSPLPSTTMDESFTRLPDAQNVLLERELRRTPLPPHQSTVAPICGQFHPSTGSVGPLRSPPAVRFSSVPNPEQYNGANPYISQTPSTGSSSAMVYGSHHEGFEPTFNDFPRDVGPTWCPDPVESMLGFSDDVPVGNNLTGISPIAATDELAKQTEWWTDFMNDDWKDIADNTGAAKTHTQAGPPVQSSISVDQSASQQVGTTSVHQSALQQIVTTQPIESSVVAAPSPSASSNTSKTRMRWTPELHERFVDAVNLLGGSEKATPKGVLKLMKADNLTIYHVKSHLQKYRTARYRPELSEGSSERLEASKEELPSIDLKGNFDLTEALRLQLELQKRLHEQLEVQRSLQLRIEEQGKCLQIMIEQQCNPAADKALDASTSAEGPKLSSDPPESSTVKDVPNNSQNGTTEQAESGDKE</sequence>
<dbReference type="InterPro" id="IPR017930">
    <property type="entry name" value="Myb_dom"/>
</dbReference>
<evidence type="ECO:0000256" key="2">
    <source>
        <dbReference type="ARBA" id="ARBA00023125"/>
    </source>
</evidence>
<reference evidence="6" key="1">
    <citation type="submission" date="2015-06" db="UniProtKB">
        <authorList>
            <consortium name="EnsemblPlants"/>
        </authorList>
    </citation>
    <scope>IDENTIFICATION</scope>
</reference>
<dbReference type="GO" id="GO:0003677">
    <property type="term" value="F:DNA binding"/>
    <property type="evidence" value="ECO:0007669"/>
    <property type="project" value="UniProtKB-KW"/>
</dbReference>
<keyword evidence="4" id="KW-0539">Nucleus</keyword>
<dbReference type="Gene3D" id="1.10.10.60">
    <property type="entry name" value="Homeodomain-like"/>
    <property type="match status" value="1"/>
</dbReference>
<feature type="region of interest" description="Disordered" evidence="5">
    <location>
        <begin position="106"/>
        <end position="130"/>
    </location>
</feature>
<dbReference type="Pfam" id="PF00249">
    <property type="entry name" value="Myb_DNA-binding"/>
    <property type="match status" value="1"/>
</dbReference>
<evidence type="ECO:0000256" key="5">
    <source>
        <dbReference type="SAM" id="MobiDB-lite"/>
    </source>
</evidence>
<dbReference type="PANTHER" id="PTHR31499:SF80">
    <property type="entry name" value="HTH MYB-TYPE DOMAIN-CONTAINING PROTEIN"/>
    <property type="match status" value="1"/>
</dbReference>
<accession>M8CGE4</accession>
<dbReference type="Pfam" id="PF14379">
    <property type="entry name" value="Myb_CC_LHEQLE"/>
    <property type="match status" value="1"/>
</dbReference>
<feature type="region of interest" description="Disordered" evidence="5">
    <location>
        <begin position="668"/>
        <end position="714"/>
    </location>
</feature>
<dbReference type="InterPro" id="IPR009057">
    <property type="entry name" value="Homeodomain-like_sf"/>
</dbReference>
<name>M8CGE4_AEGTA</name>
<keyword evidence="2" id="KW-0238">DNA-binding</keyword>
<dbReference type="InterPro" id="IPR025756">
    <property type="entry name" value="Myb_CC_LHEQLE"/>
</dbReference>
<dbReference type="GO" id="GO:0003700">
    <property type="term" value="F:DNA-binding transcription factor activity"/>
    <property type="evidence" value="ECO:0007669"/>
    <property type="project" value="InterPro"/>
</dbReference>
<dbReference type="AlphaFoldDB" id="M8CGE4"/>
<feature type="region of interest" description="Disordered" evidence="5">
    <location>
        <begin position="472"/>
        <end position="496"/>
    </location>
</feature>
<evidence type="ECO:0000256" key="3">
    <source>
        <dbReference type="ARBA" id="ARBA00023163"/>
    </source>
</evidence>
<dbReference type="InterPro" id="IPR046955">
    <property type="entry name" value="PHR1-like"/>
</dbReference>
<proteinExistence type="predicted"/>